<feature type="domain" description="E3 UFM1-protein ligase 1-like N-terminal" evidence="2">
    <location>
        <begin position="6"/>
        <end position="282"/>
    </location>
</feature>
<dbReference type="GO" id="GO:1990592">
    <property type="term" value="P:protein K69-linked ufmylation"/>
    <property type="evidence" value="ECO:0007669"/>
    <property type="project" value="TreeGrafter"/>
</dbReference>
<evidence type="ECO:0000313" key="4">
    <source>
        <dbReference type="Proteomes" id="UP001163046"/>
    </source>
</evidence>
<comment type="caution">
    <text evidence="3">The sequence shown here is derived from an EMBL/GenBank/DDBJ whole genome shotgun (WGS) entry which is preliminary data.</text>
</comment>
<dbReference type="GO" id="GO:0034976">
    <property type="term" value="P:response to endoplasmic reticulum stress"/>
    <property type="evidence" value="ECO:0007669"/>
    <property type="project" value="TreeGrafter"/>
</dbReference>
<name>A0A9X0A1H7_9CNID</name>
<protein>
    <submittedName>
        <fullName evidence="3">E3 UFM1-protein ligase 1</fullName>
    </submittedName>
</protein>
<dbReference type="PANTHER" id="PTHR31057:SF0">
    <property type="entry name" value="E3 UFM1-PROTEIN LIGASE 1"/>
    <property type="match status" value="1"/>
</dbReference>
<dbReference type="InterPro" id="IPR018611">
    <property type="entry name" value="Ufl1"/>
</dbReference>
<dbReference type="GO" id="GO:0016874">
    <property type="term" value="F:ligase activity"/>
    <property type="evidence" value="ECO:0007669"/>
    <property type="project" value="UniProtKB-KW"/>
</dbReference>
<dbReference type="AlphaFoldDB" id="A0A9X0A1H7"/>
<evidence type="ECO:0000256" key="1">
    <source>
        <dbReference type="SAM" id="MobiDB-lite"/>
    </source>
</evidence>
<dbReference type="PANTHER" id="PTHR31057">
    <property type="entry name" value="E3 UFM1-PROTEIN LIGASE 1"/>
    <property type="match status" value="1"/>
</dbReference>
<dbReference type="Proteomes" id="UP001163046">
    <property type="component" value="Unassembled WGS sequence"/>
</dbReference>
<keyword evidence="3" id="KW-0436">Ligase</keyword>
<accession>A0A9X0A1H7</accession>
<dbReference type="OrthoDB" id="10258297at2759"/>
<dbReference type="Pfam" id="PF09743">
    <property type="entry name" value="E3_UFM1_ligase"/>
    <property type="match status" value="1"/>
</dbReference>
<dbReference type="GO" id="GO:0061666">
    <property type="term" value="F:UFM1 ligase activity"/>
    <property type="evidence" value="ECO:0007669"/>
    <property type="project" value="InterPro"/>
</dbReference>
<dbReference type="InterPro" id="IPR056579">
    <property type="entry name" value="Ufl1_N"/>
</dbReference>
<proteinExistence type="predicted"/>
<organism evidence="3 4">
    <name type="scientific">Desmophyllum pertusum</name>
    <dbReference type="NCBI Taxonomy" id="174260"/>
    <lineage>
        <taxon>Eukaryota</taxon>
        <taxon>Metazoa</taxon>
        <taxon>Cnidaria</taxon>
        <taxon>Anthozoa</taxon>
        <taxon>Hexacorallia</taxon>
        <taxon>Scleractinia</taxon>
        <taxon>Caryophylliina</taxon>
        <taxon>Caryophylliidae</taxon>
        <taxon>Desmophyllum</taxon>
    </lineage>
</organism>
<gene>
    <name evidence="3" type="primary">UFL1_2</name>
    <name evidence="3" type="ORF">OS493_028367</name>
</gene>
<evidence type="ECO:0000313" key="3">
    <source>
        <dbReference type="EMBL" id="KAJ7389904.1"/>
    </source>
</evidence>
<dbReference type="GO" id="GO:0032434">
    <property type="term" value="P:regulation of proteasomal ubiquitin-dependent protein catabolic process"/>
    <property type="evidence" value="ECO:0007669"/>
    <property type="project" value="TreeGrafter"/>
</dbReference>
<reference evidence="3" key="1">
    <citation type="submission" date="2023-01" db="EMBL/GenBank/DDBJ databases">
        <title>Genome assembly of the deep-sea coral Lophelia pertusa.</title>
        <authorList>
            <person name="Herrera S."/>
            <person name="Cordes E."/>
        </authorList>
    </citation>
    <scope>NUCLEOTIDE SEQUENCE</scope>
    <source>
        <strain evidence="3">USNM1676648</strain>
        <tissue evidence="3">Polyp</tissue>
    </source>
</reference>
<sequence length="494" mass="54894">MADWEEIKRLAADFQRAQLSSTAHKLSERNCIEIVQKLIGLGLVEVIYTTDGKEYLTPQQLEREIKDELFLHGGRVNLVELQQIISVDLTHIENKVSEIVKHEKNLIVIQGELIDNNYLDQVAEEINDTLQESGQVIISELSKTFTLSTDFLLELVESRLGILIHGQLDQLERGVLFTDAFVARQMASIRGVFSAITKPTPLSTLMAQYGIQEKLFYTDIDQLCCEGRISGSIQGRQDKAVFVPDIYSKTQTSWIDDFFKQNGYIEYDALSRLGITDGRQFLKRRFKQLPVKFLPTCCVGESLQDQVEAAIDEALSSGEWVDILPLLPSPFTPDDAAQLLQGCLKAAGRSPAHVFCESIVVSEQFLHNCKDPFQQLMQDKAKSDAVKAPALFSELTRKDLASMGASGGGSDRKESKKEERRKKAAGGSKGGGGGGEEVAAAAAAVVVVVGVAEVEEEEEEKARPKRYEQDTGYSTISQYVHHNMLLIWLSISLY</sequence>
<dbReference type="EMBL" id="MU825423">
    <property type="protein sequence ID" value="KAJ7389904.1"/>
    <property type="molecule type" value="Genomic_DNA"/>
</dbReference>
<dbReference type="GO" id="GO:0005789">
    <property type="term" value="C:endoplasmic reticulum membrane"/>
    <property type="evidence" value="ECO:0007669"/>
    <property type="project" value="TreeGrafter"/>
</dbReference>
<dbReference type="Pfam" id="PF25870">
    <property type="entry name" value="WHD_UFL1_5th"/>
    <property type="match status" value="1"/>
</dbReference>
<feature type="region of interest" description="Disordered" evidence="1">
    <location>
        <begin position="402"/>
        <end position="435"/>
    </location>
</feature>
<keyword evidence="4" id="KW-1185">Reference proteome</keyword>
<evidence type="ECO:0000259" key="2">
    <source>
        <dbReference type="Pfam" id="PF09743"/>
    </source>
</evidence>